<dbReference type="Proteomes" id="UP000324748">
    <property type="component" value="Unassembled WGS sequence"/>
</dbReference>
<proteinExistence type="predicted"/>
<protein>
    <submittedName>
        <fullName evidence="2">Uncharacterized protein</fullName>
    </submittedName>
</protein>
<evidence type="ECO:0000313" key="2">
    <source>
        <dbReference type="EMBL" id="KAA1074635.1"/>
    </source>
</evidence>
<dbReference type="EMBL" id="VSWC01000157">
    <property type="protein sequence ID" value="KAA1074635.1"/>
    <property type="molecule type" value="Genomic_DNA"/>
</dbReference>
<feature type="region of interest" description="Disordered" evidence="1">
    <location>
        <begin position="54"/>
        <end position="82"/>
    </location>
</feature>
<gene>
    <name evidence="2" type="ORF">PGT21_014214</name>
</gene>
<evidence type="ECO:0000313" key="3">
    <source>
        <dbReference type="Proteomes" id="UP000324748"/>
    </source>
</evidence>
<comment type="caution">
    <text evidence="2">The sequence shown here is derived from an EMBL/GenBank/DDBJ whole genome shotgun (WGS) entry which is preliminary data.</text>
</comment>
<reference evidence="2 3" key="1">
    <citation type="submission" date="2019-05" db="EMBL/GenBank/DDBJ databases">
        <title>Emergence of the Ug99 lineage of the wheat stem rust pathogen through somatic hybridization.</title>
        <authorList>
            <person name="Li F."/>
            <person name="Upadhyaya N.M."/>
            <person name="Sperschneider J."/>
            <person name="Matny O."/>
            <person name="Nguyen-Phuc H."/>
            <person name="Mago R."/>
            <person name="Raley C."/>
            <person name="Miller M.E."/>
            <person name="Silverstein K.A.T."/>
            <person name="Henningsen E."/>
            <person name="Hirsch C.D."/>
            <person name="Visser B."/>
            <person name="Pretorius Z.A."/>
            <person name="Steffenson B.J."/>
            <person name="Schwessinger B."/>
            <person name="Dodds P.N."/>
            <person name="Figueroa M."/>
        </authorList>
    </citation>
    <scope>NUCLEOTIDE SEQUENCE [LARGE SCALE GENOMIC DNA]</scope>
    <source>
        <strain evidence="2">21-0</strain>
    </source>
</reference>
<name>A0A5B0MCP8_PUCGR</name>
<keyword evidence="3" id="KW-1185">Reference proteome</keyword>
<accession>A0A5B0MCP8</accession>
<dbReference type="AlphaFoldDB" id="A0A5B0MCP8"/>
<evidence type="ECO:0000256" key="1">
    <source>
        <dbReference type="SAM" id="MobiDB-lite"/>
    </source>
</evidence>
<organism evidence="2 3">
    <name type="scientific">Puccinia graminis f. sp. tritici</name>
    <dbReference type="NCBI Taxonomy" id="56615"/>
    <lineage>
        <taxon>Eukaryota</taxon>
        <taxon>Fungi</taxon>
        <taxon>Dikarya</taxon>
        <taxon>Basidiomycota</taxon>
        <taxon>Pucciniomycotina</taxon>
        <taxon>Pucciniomycetes</taxon>
        <taxon>Pucciniales</taxon>
        <taxon>Pucciniaceae</taxon>
        <taxon>Puccinia</taxon>
    </lineage>
</organism>
<sequence>MLDSSKLSRFWDRIDAAWASWLEHEASLARQICSNRDVTGHQLAAVRHLEYLRTSPLSPPSSRSHPPKEGLTGYVAPAAHED</sequence>